<accession>A0A4D6MBY2</accession>
<gene>
    <name evidence="1" type="ORF">DEO72_LG6g3218</name>
</gene>
<sequence length="67" mass="7502">MRGEVVEEVLLDDPSFFDTSQFSVLFKYKVVVAAVVVVAVHVDDDDDDGGVEEDMVVERREAIVENE</sequence>
<proteinExistence type="predicted"/>
<evidence type="ECO:0000313" key="1">
    <source>
        <dbReference type="EMBL" id="QCD98497.1"/>
    </source>
</evidence>
<dbReference type="AlphaFoldDB" id="A0A4D6MBY2"/>
<name>A0A4D6MBY2_VIGUN</name>
<organism evidence="1 2">
    <name type="scientific">Vigna unguiculata</name>
    <name type="common">Cowpea</name>
    <dbReference type="NCBI Taxonomy" id="3917"/>
    <lineage>
        <taxon>Eukaryota</taxon>
        <taxon>Viridiplantae</taxon>
        <taxon>Streptophyta</taxon>
        <taxon>Embryophyta</taxon>
        <taxon>Tracheophyta</taxon>
        <taxon>Spermatophyta</taxon>
        <taxon>Magnoliopsida</taxon>
        <taxon>eudicotyledons</taxon>
        <taxon>Gunneridae</taxon>
        <taxon>Pentapetalae</taxon>
        <taxon>rosids</taxon>
        <taxon>fabids</taxon>
        <taxon>Fabales</taxon>
        <taxon>Fabaceae</taxon>
        <taxon>Papilionoideae</taxon>
        <taxon>50 kb inversion clade</taxon>
        <taxon>NPAAA clade</taxon>
        <taxon>indigoferoid/millettioid clade</taxon>
        <taxon>Phaseoleae</taxon>
        <taxon>Vigna</taxon>
    </lineage>
</organism>
<dbReference type="Proteomes" id="UP000501690">
    <property type="component" value="Linkage Group LG6"/>
</dbReference>
<protein>
    <submittedName>
        <fullName evidence="1">Uncharacterized protein</fullName>
    </submittedName>
</protein>
<keyword evidence="2" id="KW-1185">Reference proteome</keyword>
<dbReference type="EMBL" id="CP039350">
    <property type="protein sequence ID" value="QCD98497.1"/>
    <property type="molecule type" value="Genomic_DNA"/>
</dbReference>
<reference evidence="1 2" key="1">
    <citation type="submission" date="2019-04" db="EMBL/GenBank/DDBJ databases">
        <title>An improved genome assembly and genetic linkage map for asparagus bean, Vigna unguiculata ssp. sesquipedialis.</title>
        <authorList>
            <person name="Xia Q."/>
            <person name="Zhang R."/>
            <person name="Dong Y."/>
        </authorList>
    </citation>
    <scope>NUCLEOTIDE SEQUENCE [LARGE SCALE GENOMIC DNA]</scope>
    <source>
        <tissue evidence="1">Leaf</tissue>
    </source>
</reference>
<evidence type="ECO:0000313" key="2">
    <source>
        <dbReference type="Proteomes" id="UP000501690"/>
    </source>
</evidence>